<organism evidence="2 3">
    <name type="scientific">Syntrophus aciditrophicus (strain SB)</name>
    <dbReference type="NCBI Taxonomy" id="56780"/>
    <lineage>
        <taxon>Bacteria</taxon>
        <taxon>Pseudomonadati</taxon>
        <taxon>Thermodesulfobacteriota</taxon>
        <taxon>Syntrophia</taxon>
        <taxon>Syntrophales</taxon>
        <taxon>Syntrophaceae</taxon>
        <taxon>Syntrophus</taxon>
    </lineage>
</organism>
<dbReference type="HOGENOM" id="CLU_1884756_0_0_7"/>
<dbReference type="AlphaFoldDB" id="Q2LQL8"/>
<evidence type="ECO:0000313" key="3">
    <source>
        <dbReference type="Proteomes" id="UP000001933"/>
    </source>
</evidence>
<proteinExistence type="predicted"/>
<feature type="chain" id="PRO_5004212267" evidence="1">
    <location>
        <begin position="23"/>
        <end position="135"/>
    </location>
</feature>
<dbReference type="InParanoid" id="Q2LQL8"/>
<keyword evidence="1" id="KW-0732">Signal</keyword>
<dbReference type="Proteomes" id="UP000001933">
    <property type="component" value="Chromosome"/>
</dbReference>
<dbReference type="RefSeq" id="WP_011416410.1">
    <property type="nucleotide sequence ID" value="NC_007759.1"/>
</dbReference>
<dbReference type="eggNOG" id="ENOG5031AYG">
    <property type="taxonomic scope" value="Bacteria"/>
</dbReference>
<dbReference type="KEGG" id="sat:SYN_02350"/>
<accession>Q2LQL8</accession>
<evidence type="ECO:0000256" key="1">
    <source>
        <dbReference type="SAM" id="SignalP"/>
    </source>
</evidence>
<evidence type="ECO:0000313" key="2">
    <source>
        <dbReference type="EMBL" id="ABC76376.1"/>
    </source>
</evidence>
<dbReference type="EMBL" id="CP000252">
    <property type="protein sequence ID" value="ABC76376.1"/>
    <property type="molecule type" value="Genomic_DNA"/>
</dbReference>
<dbReference type="OrthoDB" id="7366890at2"/>
<feature type="signal peptide" evidence="1">
    <location>
        <begin position="1"/>
        <end position="22"/>
    </location>
</feature>
<reference evidence="2 3" key="1">
    <citation type="journal article" date="2007" name="Proc. Natl. Acad. Sci. U.S.A.">
        <title>The genome of Syntrophus aciditrophicus: life at the thermodynamic limit of microbial growth.</title>
        <authorList>
            <person name="McInerney M.J."/>
            <person name="Rohlin L."/>
            <person name="Mouttaki H."/>
            <person name="Kim U."/>
            <person name="Krupp R.S."/>
            <person name="Rios-Hernandez L."/>
            <person name="Sieber J."/>
            <person name="Struchtemeyer C.G."/>
            <person name="Bhattacharyya A."/>
            <person name="Campbell J.W."/>
            <person name="Gunsalus R.P."/>
        </authorList>
    </citation>
    <scope>NUCLEOTIDE SEQUENCE [LARGE SCALE GENOMIC DNA]</scope>
    <source>
        <strain evidence="2 3">SB</strain>
    </source>
</reference>
<protein>
    <submittedName>
        <fullName evidence="2">Hypothetical membrane protein</fullName>
    </submittedName>
</protein>
<name>Q2LQL8_SYNAS</name>
<keyword evidence="3" id="KW-1185">Reference proteome</keyword>
<sequence length="135" mass="14636">MKKIFVVFAFVLALGVAFYPDAGQSQGGYGYGGRPGYGYGMGPGMMGGYGPGGGWYCPHCGSYMGEYRQPQKPIDEKEAVSIVARYLEAMQNPNLKTGAVKNVGTAFEVEIRTKDNSLVDKILVDKNTGWIRSAY</sequence>
<gene>
    <name evidence="2" type="ORF">SYN_02350</name>
</gene>